<feature type="compositionally biased region" description="Basic and acidic residues" evidence="1">
    <location>
        <begin position="20"/>
        <end position="36"/>
    </location>
</feature>
<organism evidence="2 3">
    <name type="scientific">Datura stramonium</name>
    <name type="common">Jimsonweed</name>
    <name type="synonym">Common thornapple</name>
    <dbReference type="NCBI Taxonomy" id="4076"/>
    <lineage>
        <taxon>Eukaryota</taxon>
        <taxon>Viridiplantae</taxon>
        <taxon>Streptophyta</taxon>
        <taxon>Embryophyta</taxon>
        <taxon>Tracheophyta</taxon>
        <taxon>Spermatophyta</taxon>
        <taxon>Magnoliopsida</taxon>
        <taxon>eudicotyledons</taxon>
        <taxon>Gunneridae</taxon>
        <taxon>Pentapetalae</taxon>
        <taxon>asterids</taxon>
        <taxon>lamiids</taxon>
        <taxon>Solanales</taxon>
        <taxon>Solanaceae</taxon>
        <taxon>Solanoideae</taxon>
        <taxon>Datureae</taxon>
        <taxon>Datura</taxon>
    </lineage>
</organism>
<proteinExistence type="predicted"/>
<comment type="caution">
    <text evidence="2">The sequence shown here is derived from an EMBL/GenBank/DDBJ whole genome shotgun (WGS) entry which is preliminary data.</text>
</comment>
<reference evidence="2 3" key="1">
    <citation type="journal article" date="2021" name="BMC Genomics">
        <title>Datura genome reveals duplications of psychoactive alkaloid biosynthetic genes and high mutation rate following tissue culture.</title>
        <authorList>
            <person name="Rajewski A."/>
            <person name="Carter-House D."/>
            <person name="Stajich J."/>
            <person name="Litt A."/>
        </authorList>
    </citation>
    <scope>NUCLEOTIDE SEQUENCE [LARGE SCALE GENOMIC DNA]</scope>
    <source>
        <strain evidence="2">AR-01</strain>
    </source>
</reference>
<evidence type="ECO:0000256" key="1">
    <source>
        <dbReference type="SAM" id="MobiDB-lite"/>
    </source>
</evidence>
<feature type="region of interest" description="Disordered" evidence="1">
    <location>
        <begin position="1"/>
        <end position="36"/>
    </location>
</feature>
<name>A0ABS8Y7V3_DATST</name>
<gene>
    <name evidence="2" type="ORF">HAX54_025718</name>
</gene>
<feature type="non-terminal residue" evidence="2">
    <location>
        <position position="106"/>
    </location>
</feature>
<dbReference type="Proteomes" id="UP000823775">
    <property type="component" value="Unassembled WGS sequence"/>
</dbReference>
<sequence>MVVFSAVVGRGEGNEGEDGASEREESGFTGEDERRGSWVKGCCSLSEEKEEEAVVNGLAVLRPKLAERYGLVRGKRRGRERRGLRHWVNEVFRPTVAEFDGENDRE</sequence>
<evidence type="ECO:0000313" key="3">
    <source>
        <dbReference type="Proteomes" id="UP000823775"/>
    </source>
</evidence>
<evidence type="ECO:0000313" key="2">
    <source>
        <dbReference type="EMBL" id="MCE5166748.1"/>
    </source>
</evidence>
<protein>
    <submittedName>
        <fullName evidence="2">Uncharacterized protein</fullName>
    </submittedName>
</protein>
<accession>A0ABS8Y7V3</accession>
<dbReference type="EMBL" id="JACEIK010031193">
    <property type="protein sequence ID" value="MCE5166748.1"/>
    <property type="molecule type" value="Genomic_DNA"/>
</dbReference>
<keyword evidence="3" id="KW-1185">Reference proteome</keyword>